<name>A0ACB9GNF5_9ASTR</name>
<accession>A0ACB9GNF5</accession>
<dbReference type="EMBL" id="CM042031">
    <property type="protein sequence ID" value="KAI3784593.1"/>
    <property type="molecule type" value="Genomic_DNA"/>
</dbReference>
<dbReference type="Proteomes" id="UP001056120">
    <property type="component" value="Linkage Group LG14"/>
</dbReference>
<reference evidence="2" key="1">
    <citation type="journal article" date="2022" name="Mol. Ecol. Resour.">
        <title>The genomes of chicory, endive, great burdock and yacon provide insights into Asteraceae palaeo-polyploidization history and plant inulin production.</title>
        <authorList>
            <person name="Fan W."/>
            <person name="Wang S."/>
            <person name="Wang H."/>
            <person name="Wang A."/>
            <person name="Jiang F."/>
            <person name="Liu H."/>
            <person name="Zhao H."/>
            <person name="Xu D."/>
            <person name="Zhang Y."/>
        </authorList>
    </citation>
    <scope>NUCLEOTIDE SEQUENCE [LARGE SCALE GENOMIC DNA]</scope>
    <source>
        <strain evidence="2">cv. Yunnan</strain>
    </source>
</reference>
<evidence type="ECO:0000313" key="1">
    <source>
        <dbReference type="EMBL" id="KAI3784593.1"/>
    </source>
</evidence>
<comment type="caution">
    <text evidence="1">The sequence shown here is derived from an EMBL/GenBank/DDBJ whole genome shotgun (WGS) entry which is preliminary data.</text>
</comment>
<organism evidence="1 2">
    <name type="scientific">Smallanthus sonchifolius</name>
    <dbReference type="NCBI Taxonomy" id="185202"/>
    <lineage>
        <taxon>Eukaryota</taxon>
        <taxon>Viridiplantae</taxon>
        <taxon>Streptophyta</taxon>
        <taxon>Embryophyta</taxon>
        <taxon>Tracheophyta</taxon>
        <taxon>Spermatophyta</taxon>
        <taxon>Magnoliopsida</taxon>
        <taxon>eudicotyledons</taxon>
        <taxon>Gunneridae</taxon>
        <taxon>Pentapetalae</taxon>
        <taxon>asterids</taxon>
        <taxon>campanulids</taxon>
        <taxon>Asterales</taxon>
        <taxon>Asteraceae</taxon>
        <taxon>Asteroideae</taxon>
        <taxon>Heliantheae alliance</taxon>
        <taxon>Millerieae</taxon>
        <taxon>Smallanthus</taxon>
    </lineage>
</organism>
<reference evidence="1 2" key="2">
    <citation type="journal article" date="2022" name="Mol. Ecol. Resour.">
        <title>The genomes of chicory, endive, great burdock and yacon provide insights into Asteraceae paleo-polyploidization history and plant inulin production.</title>
        <authorList>
            <person name="Fan W."/>
            <person name="Wang S."/>
            <person name="Wang H."/>
            <person name="Wang A."/>
            <person name="Jiang F."/>
            <person name="Liu H."/>
            <person name="Zhao H."/>
            <person name="Xu D."/>
            <person name="Zhang Y."/>
        </authorList>
    </citation>
    <scope>NUCLEOTIDE SEQUENCE [LARGE SCALE GENOMIC DNA]</scope>
    <source>
        <strain evidence="2">cv. Yunnan</strain>
        <tissue evidence="1">Leaves</tissue>
    </source>
</reference>
<sequence length="277" mass="29736">MPKPLDQKIPRFVDRGKTERGKSFKDALTNRGGVLGKHRGEEDGPRQKVVEVPAETMAFVSLQSKSLVGRASSLKSLTDLHFFINDIGGSDIGVHFLGGLSVLLSFPNRVEEEGCLAAVSECGPQARMSGFGDSSDLGNKKVKRIFFVLGRAHKKKVAVPEPGRPKKRQRKELEDDPFDLNILLGLGPSEKEVGFGEQEVESGSEAVSGGSEGILPVVSFDLNKGVEGDLPGESEDEILGVEMVDGREVLTTDAAVAPSALDKEVDAMVDVDPRRNG</sequence>
<keyword evidence="2" id="KW-1185">Reference proteome</keyword>
<evidence type="ECO:0000313" key="2">
    <source>
        <dbReference type="Proteomes" id="UP001056120"/>
    </source>
</evidence>
<protein>
    <submittedName>
        <fullName evidence="1">Uncharacterized protein</fullName>
    </submittedName>
</protein>
<gene>
    <name evidence="1" type="ORF">L1987_43695</name>
</gene>
<proteinExistence type="predicted"/>